<protein>
    <submittedName>
        <fullName evidence="1">Uncharacterized protein</fullName>
    </submittedName>
</protein>
<dbReference type="EMBL" id="JAMKPW020000002">
    <property type="protein sequence ID" value="KAK8219948.1"/>
    <property type="molecule type" value="Genomic_DNA"/>
</dbReference>
<gene>
    <name evidence="1" type="ORF">M8818_000363</name>
</gene>
<reference evidence="1" key="1">
    <citation type="submission" date="2024-02" db="EMBL/GenBank/DDBJ databases">
        <title>Metagenome Assembled Genome of Zalaria obscura JY119.</title>
        <authorList>
            <person name="Vighnesh L."/>
            <person name="Jagadeeshwari U."/>
            <person name="Venkata Ramana C."/>
            <person name="Sasikala C."/>
        </authorList>
    </citation>
    <scope>NUCLEOTIDE SEQUENCE</scope>
    <source>
        <strain evidence="1">JY119</strain>
    </source>
</reference>
<keyword evidence="2" id="KW-1185">Reference proteome</keyword>
<evidence type="ECO:0000313" key="2">
    <source>
        <dbReference type="Proteomes" id="UP001320706"/>
    </source>
</evidence>
<organism evidence="1 2">
    <name type="scientific">Zalaria obscura</name>
    <dbReference type="NCBI Taxonomy" id="2024903"/>
    <lineage>
        <taxon>Eukaryota</taxon>
        <taxon>Fungi</taxon>
        <taxon>Dikarya</taxon>
        <taxon>Ascomycota</taxon>
        <taxon>Pezizomycotina</taxon>
        <taxon>Dothideomycetes</taxon>
        <taxon>Dothideomycetidae</taxon>
        <taxon>Dothideales</taxon>
        <taxon>Zalariaceae</taxon>
        <taxon>Zalaria</taxon>
    </lineage>
</organism>
<sequence>MNDGQKTVHPFFNKLSVPSAQTAGYDTLADQENDNHASDPPSSANRPEQEYQQRDGSTKGQELHASEASVPNFDGGNEAPARRSAHKQLGKGGKQKRLDGTIIPTDTPEHVVDQNVARRKRRRTSHNEAKDVGILEHAQPIQGSEDVMVPASSPVTVPTSSMGFEIAPSTPLEGSAVVPESSPVPAAGPGNTLDPALAKEENAATLDKTASQHRTPPKKMLKLRAGGKLASPDAAPRPEDPAGAVKKPAKRGRPKRKKEPLIVVCRYSVQQEGIGMRIERILSGEERYVARVKPTSVPTVAPSKPRKTEIPAKSTHPFFLGKPKDTAPVAMSESADGQANGSQSSPRRPSAITPGKMRMQARELRGLKDSTAISQPSFGMARDRHMIKHPGLREAAWPSRESLHVRGAQEEDTVKLHQHSIAKSIVPGRALRKNKARVTTLDPQETVIHRLQRTLSFGPEEVFGPDGFLCDVDDLRAPEKLLLTGPTLQSRVHQNLSAPVDHPATRPIYDSIATTLTPFDEGKCESQAWNQKYAPMSAAQVLQTGKEAEILRDWMRALTVMSVEGTSGQAKVEKTEPKHKKKRRKKNTELDDFIVDSDDDRPPPLDELTDPEDIDMSSTQGMQKRTVVRPITTGDGTTSSKVANAILISGPPGCGKTAMVNAVAKELSFEIFEINASSRRSGRDILERIGDMTENHLVQRHLADACKNSTEEETSALTDLAKSELDSGRQGTMNSFFKPKASSQETKKPVKSKLSKAVDTIAPHSKPARNQKQSLILLEEVDVLFDEDKNFWTTVFALIATSKRPIIMTCNNEDLVPIQALSLHAILRLSPPPVDLATDYLLLLAAREGHVIDRASAMTLFGTKGLDLRASIAALQFFCQMGVGDPRGGLSWIFQRWPPGKGVDADGNILRVGSAGTYQAGMGCLSYEASTSQSTEELCAEAWSDWSIDPRETLFGSVGDRIPTSSADVSDRKNNLAALKRYDSMVESISATDVFCKIGTAEDPHVAMDPSQPEIPAKARLNYIDGLRLLQADEAVDYTAMDAKLATSICGLASSCCQESSIPSTTLINPSSALSSIIIKQDPYRPETQLTRRDFSAALDPISEPVTSALSNSTGLLYSVLDGPFVTITQDIAPYVRSIVQYDLALEEQRMHLSSLLEGRVGKRARTTRAARSALEGGQRENTRRERWFSGALNMDLVLKTGGQEWPRTMGPNTDIGNLSGSLSQESVSAAGSADELMASQDAMALLALRAVNVFAQLDIPEGLSVESIEEIEDDIDSPSKTPAINVNITASFPHAEVFGVKLVNGHPTEAHVSIVNQEPEPVSLAFIGGSLWTPTGMPGAPDPPVIVRNLTATRYAADIPAGETASLTYSFATEMHPQDLVLNLAAVLQRADGAFFTKQFYHESVSIVEAPTSIFDPQIIFLYLVLASVFGGTCYFIYSTWITTLFPQKRGRGKGGERAKRSSGGSKKVDPADQVSVVGADGPAVTSGAKAYDESWIPVHHINRPEAKRVNSGAKVRPKSKQGQA</sequence>
<evidence type="ECO:0000313" key="1">
    <source>
        <dbReference type="EMBL" id="KAK8219948.1"/>
    </source>
</evidence>
<comment type="caution">
    <text evidence="1">The sequence shown here is derived from an EMBL/GenBank/DDBJ whole genome shotgun (WGS) entry which is preliminary data.</text>
</comment>
<name>A0ACC3SR98_9PEZI</name>
<accession>A0ACC3SR98</accession>
<dbReference type="Proteomes" id="UP001320706">
    <property type="component" value="Unassembled WGS sequence"/>
</dbReference>
<proteinExistence type="predicted"/>